<dbReference type="PANTHER" id="PTHR43806:SF11">
    <property type="entry name" value="CEREVISIN-RELATED"/>
    <property type="match status" value="1"/>
</dbReference>
<reference evidence="6" key="1">
    <citation type="submission" date="2018-06" db="EMBL/GenBank/DDBJ databases">
        <authorList>
            <person name="Zhirakovskaya E."/>
        </authorList>
    </citation>
    <scope>NUCLEOTIDE SEQUENCE</scope>
</reference>
<dbReference type="Gene3D" id="3.40.50.200">
    <property type="entry name" value="Peptidase S8/S53 domain"/>
    <property type="match status" value="1"/>
</dbReference>
<dbReference type="GO" id="GO:0004252">
    <property type="term" value="F:serine-type endopeptidase activity"/>
    <property type="evidence" value="ECO:0007669"/>
    <property type="project" value="InterPro"/>
</dbReference>
<dbReference type="SUPFAM" id="SSF63446">
    <property type="entry name" value="Type I dockerin domain"/>
    <property type="match status" value="1"/>
</dbReference>
<gene>
    <name evidence="6" type="ORF">MNBD_PLANCTO03-93</name>
</gene>
<protein>
    <submittedName>
        <fullName evidence="6">Serine protease, subtilase family</fullName>
    </submittedName>
</protein>
<dbReference type="InterPro" id="IPR018247">
    <property type="entry name" value="EF_Hand_1_Ca_BS"/>
</dbReference>
<sequence>MQLKRLLVAAGAALTLCSAAALAGPGNDKLRADLPQVLAAAQDGELVPVTIIMRDQAEPWDINELRAMDKETRREHVTGVLRQVAAGTQAGVLSTLTQARQAGNAQDVQSLWLANVVTAKVTAEVALQIAERNDVAYLNYDRPVGKDVFPTRPAIDMGDGGGISTALTCGVTVMGAPDAWNAGYTGAGVVVGVIDTGTCITHPDIANQLWTNAGEIPGNNIDDDGNGYVDDVHGWSFDGGGSNKNINDTNGHGSHTAGTVAGDGAQGTQSGMAPNAEIQTIKFWNSLSGEGAAWNCIQYSLDNGSSITSNSYGWLHAWNPDRVTWRTICENAFAAGQIQIYAAGNEGSSYGIDSVRTPGDVPDMITVGATDCNMNIASFSSRGPTTWQNVSGYNDWPYPPGKLKPTISAPGVNTVSHSRCSGYVAFSGTSMATPHVAGCVALMLEANPNLDHYEVKQILKDTSIDRGASGPDNSYGAGFVDCWAAVQAALDMGCAADFNGDGEINSLDVIEFLNAWNNQDPGGDFNGDGVYNSLDVIEFLNAWNAGC</sequence>
<keyword evidence="3" id="KW-0378">Hydrolase</keyword>
<dbReference type="NCBIfam" id="NF041540">
    <property type="entry name" value="dockerin_GC"/>
    <property type="match status" value="1"/>
</dbReference>
<dbReference type="Pfam" id="PF00082">
    <property type="entry name" value="Peptidase_S8"/>
    <property type="match status" value="1"/>
</dbReference>
<dbReference type="SUPFAM" id="SSF52743">
    <property type="entry name" value="Subtilisin-like"/>
    <property type="match status" value="1"/>
</dbReference>
<comment type="similarity">
    <text evidence="1">Belongs to the peptidase S8 family.</text>
</comment>
<evidence type="ECO:0000256" key="1">
    <source>
        <dbReference type="ARBA" id="ARBA00011073"/>
    </source>
</evidence>
<dbReference type="AlphaFoldDB" id="A0A3B1DHP9"/>
<dbReference type="Pfam" id="PF00404">
    <property type="entry name" value="Dockerin_1"/>
    <property type="match status" value="1"/>
</dbReference>
<dbReference type="InterPro" id="IPR015500">
    <property type="entry name" value="Peptidase_S8_subtilisin-rel"/>
</dbReference>
<dbReference type="PRINTS" id="PR00723">
    <property type="entry name" value="SUBTILISIN"/>
</dbReference>
<dbReference type="EMBL" id="UOGK01000613">
    <property type="protein sequence ID" value="VAX41939.1"/>
    <property type="molecule type" value="Genomic_DNA"/>
</dbReference>
<dbReference type="PROSITE" id="PS00018">
    <property type="entry name" value="EF_HAND_1"/>
    <property type="match status" value="1"/>
</dbReference>
<dbReference type="GO" id="GO:0004553">
    <property type="term" value="F:hydrolase activity, hydrolyzing O-glycosyl compounds"/>
    <property type="evidence" value="ECO:0007669"/>
    <property type="project" value="InterPro"/>
</dbReference>
<dbReference type="InterPro" id="IPR050131">
    <property type="entry name" value="Peptidase_S8_subtilisin-like"/>
</dbReference>
<evidence type="ECO:0000256" key="3">
    <source>
        <dbReference type="ARBA" id="ARBA00022801"/>
    </source>
</evidence>
<evidence type="ECO:0000259" key="5">
    <source>
        <dbReference type="Pfam" id="PF00082"/>
    </source>
</evidence>
<dbReference type="GO" id="GO:0000272">
    <property type="term" value="P:polysaccharide catabolic process"/>
    <property type="evidence" value="ECO:0007669"/>
    <property type="project" value="InterPro"/>
</dbReference>
<organism evidence="6">
    <name type="scientific">hydrothermal vent metagenome</name>
    <dbReference type="NCBI Taxonomy" id="652676"/>
    <lineage>
        <taxon>unclassified sequences</taxon>
        <taxon>metagenomes</taxon>
        <taxon>ecological metagenomes</taxon>
    </lineage>
</organism>
<keyword evidence="4" id="KW-0720">Serine protease</keyword>
<dbReference type="InterPro" id="IPR053783">
    <property type="entry name" value="Dockerin_dom_GC-type"/>
</dbReference>
<feature type="domain" description="Peptidase S8/S53" evidence="5">
    <location>
        <begin position="186"/>
        <end position="478"/>
    </location>
</feature>
<dbReference type="InterPro" id="IPR002105">
    <property type="entry name" value="Dockerin_1_rpt"/>
</dbReference>
<dbReference type="PROSITE" id="PS51892">
    <property type="entry name" value="SUBTILASE"/>
    <property type="match status" value="1"/>
</dbReference>
<evidence type="ECO:0000313" key="6">
    <source>
        <dbReference type="EMBL" id="VAX41939.1"/>
    </source>
</evidence>
<evidence type="ECO:0000256" key="2">
    <source>
        <dbReference type="ARBA" id="ARBA00022670"/>
    </source>
</evidence>
<dbReference type="Gene3D" id="1.10.1330.10">
    <property type="entry name" value="Dockerin domain"/>
    <property type="match status" value="1"/>
</dbReference>
<accession>A0A3B1DHP9</accession>
<dbReference type="InterPro" id="IPR036852">
    <property type="entry name" value="Peptidase_S8/S53_dom_sf"/>
</dbReference>
<name>A0A3B1DHP9_9ZZZZ</name>
<dbReference type="PANTHER" id="PTHR43806">
    <property type="entry name" value="PEPTIDASE S8"/>
    <property type="match status" value="1"/>
</dbReference>
<dbReference type="GO" id="GO:0006508">
    <property type="term" value="P:proteolysis"/>
    <property type="evidence" value="ECO:0007669"/>
    <property type="project" value="UniProtKB-KW"/>
</dbReference>
<dbReference type="InterPro" id="IPR023828">
    <property type="entry name" value="Peptidase_S8_Ser-AS"/>
</dbReference>
<evidence type="ECO:0000256" key="4">
    <source>
        <dbReference type="ARBA" id="ARBA00022825"/>
    </source>
</evidence>
<dbReference type="InterPro" id="IPR000209">
    <property type="entry name" value="Peptidase_S8/S53_dom"/>
</dbReference>
<proteinExistence type="inferred from homology"/>
<dbReference type="InterPro" id="IPR036439">
    <property type="entry name" value="Dockerin_dom_sf"/>
</dbReference>
<keyword evidence="2 6" id="KW-0645">Protease</keyword>
<dbReference type="PROSITE" id="PS00138">
    <property type="entry name" value="SUBTILASE_SER"/>
    <property type="match status" value="1"/>
</dbReference>